<accession>A0ABW8MMQ3</accession>
<name>A0ABW8MMQ3_9BURK</name>
<dbReference type="RefSeq" id="WP_404607893.1">
    <property type="nucleotide sequence ID" value="NZ_JBIYDN010000009.1"/>
</dbReference>
<dbReference type="Proteomes" id="UP001620514">
    <property type="component" value="Unassembled WGS sequence"/>
</dbReference>
<reference evidence="2 3" key="2">
    <citation type="submission" date="2024-11" db="EMBL/GenBank/DDBJ databases">
        <title>Using genomics to understand microbial adaptation to soil warming.</title>
        <authorList>
            <person name="Deangelis K.M. PhD."/>
        </authorList>
    </citation>
    <scope>NUCLEOTIDE SEQUENCE [LARGE SCALE GENOMIC DNA]</scope>
    <source>
        <strain evidence="2 3">GAS97</strain>
    </source>
</reference>
<evidence type="ECO:0000313" key="3">
    <source>
        <dbReference type="Proteomes" id="UP001620514"/>
    </source>
</evidence>
<feature type="signal peptide" evidence="1">
    <location>
        <begin position="1"/>
        <end position="24"/>
    </location>
</feature>
<keyword evidence="1" id="KW-0732">Signal</keyword>
<reference evidence="2 3" key="1">
    <citation type="submission" date="2024-10" db="EMBL/GenBank/DDBJ databases">
        <authorList>
            <person name="Deangelis K."/>
            <person name="Huntemann M."/>
            <person name="Clum A."/>
            <person name="Wang J."/>
            <person name="Palaniappan K."/>
            <person name="Ritter S."/>
            <person name="Chen I.-M."/>
            <person name="Stamatis D."/>
            <person name="Reddy T."/>
            <person name="O'Malley R."/>
            <person name="Daum C."/>
            <person name="Ng V."/>
            <person name="Ivanova N."/>
            <person name="Kyrpides N."/>
            <person name="Woyke T."/>
        </authorList>
    </citation>
    <scope>NUCLEOTIDE SEQUENCE [LARGE SCALE GENOMIC DNA]</scope>
    <source>
        <strain evidence="2 3">GAS97</strain>
    </source>
</reference>
<evidence type="ECO:0000313" key="2">
    <source>
        <dbReference type="EMBL" id="MFK4443292.1"/>
    </source>
</evidence>
<sequence length="92" mass="10034">MKSRMLIALGLGAVILGASQMANAGVSLGFNIGVPAPVYLASAPVYAPPPAYVAYQPAPVVVPTVVIGWHGGQYWDGHHWWSRRDWNARRHW</sequence>
<gene>
    <name evidence="2" type="ORF">ABH943_003314</name>
</gene>
<protein>
    <submittedName>
        <fullName evidence="2">Uncharacterized protein</fullName>
    </submittedName>
</protein>
<dbReference type="EMBL" id="JBIYDN010000009">
    <property type="protein sequence ID" value="MFK4443292.1"/>
    <property type="molecule type" value="Genomic_DNA"/>
</dbReference>
<feature type="chain" id="PRO_5047149707" evidence="1">
    <location>
        <begin position="25"/>
        <end position="92"/>
    </location>
</feature>
<comment type="caution">
    <text evidence="2">The sequence shown here is derived from an EMBL/GenBank/DDBJ whole genome shotgun (WGS) entry which is preliminary data.</text>
</comment>
<evidence type="ECO:0000256" key="1">
    <source>
        <dbReference type="SAM" id="SignalP"/>
    </source>
</evidence>
<keyword evidence="3" id="KW-1185">Reference proteome</keyword>
<organism evidence="2 3">
    <name type="scientific">Caballeronia udeis</name>
    <dbReference type="NCBI Taxonomy" id="1232866"/>
    <lineage>
        <taxon>Bacteria</taxon>
        <taxon>Pseudomonadati</taxon>
        <taxon>Pseudomonadota</taxon>
        <taxon>Betaproteobacteria</taxon>
        <taxon>Burkholderiales</taxon>
        <taxon>Burkholderiaceae</taxon>
        <taxon>Caballeronia</taxon>
    </lineage>
</organism>
<proteinExistence type="predicted"/>